<dbReference type="InterPro" id="IPR013128">
    <property type="entry name" value="Peptidase_C1A"/>
</dbReference>
<evidence type="ECO:0000256" key="6">
    <source>
        <dbReference type="ARBA" id="ARBA00023157"/>
    </source>
</evidence>
<dbReference type="Gene3D" id="3.90.70.10">
    <property type="entry name" value="Cysteine proteinases"/>
    <property type="match status" value="1"/>
</dbReference>
<dbReference type="FunFam" id="3.90.70.10:FF:000023">
    <property type="entry name" value="Senescence-specific cysteine protease SAG39"/>
    <property type="match status" value="1"/>
</dbReference>
<dbReference type="PANTHER" id="PTHR12411">
    <property type="entry name" value="CYSTEINE PROTEASE FAMILY C1-RELATED"/>
    <property type="match status" value="1"/>
</dbReference>
<dbReference type="CDD" id="cd02248">
    <property type="entry name" value="Peptidase_C1A"/>
    <property type="match status" value="1"/>
</dbReference>
<dbReference type="Proteomes" id="UP001229421">
    <property type="component" value="Unassembled WGS sequence"/>
</dbReference>
<dbReference type="Pfam" id="PF00112">
    <property type="entry name" value="Peptidase_C1"/>
    <property type="match status" value="1"/>
</dbReference>
<feature type="domain" description="Peptidase C1A papain C-terminal" evidence="7">
    <location>
        <begin position="103"/>
        <end position="319"/>
    </location>
</feature>
<evidence type="ECO:0000256" key="1">
    <source>
        <dbReference type="ARBA" id="ARBA00008455"/>
    </source>
</evidence>
<accession>A0AAD8KKR7</accession>
<evidence type="ECO:0000259" key="8">
    <source>
        <dbReference type="SMART" id="SM00848"/>
    </source>
</evidence>
<dbReference type="InterPro" id="IPR039417">
    <property type="entry name" value="Peptidase_C1A_papain-like"/>
</dbReference>
<evidence type="ECO:0000256" key="4">
    <source>
        <dbReference type="ARBA" id="ARBA00022801"/>
    </source>
</evidence>
<dbReference type="PROSITE" id="PS00139">
    <property type="entry name" value="THIOL_PROTEASE_CYS"/>
    <property type="match status" value="1"/>
</dbReference>
<dbReference type="InterPro" id="IPR000668">
    <property type="entry name" value="Peptidase_C1A_C"/>
</dbReference>
<dbReference type="InterPro" id="IPR013201">
    <property type="entry name" value="Prot_inhib_I29"/>
</dbReference>
<organism evidence="9 10">
    <name type="scientific">Tagetes erecta</name>
    <name type="common">African marigold</name>
    <dbReference type="NCBI Taxonomy" id="13708"/>
    <lineage>
        <taxon>Eukaryota</taxon>
        <taxon>Viridiplantae</taxon>
        <taxon>Streptophyta</taxon>
        <taxon>Embryophyta</taxon>
        <taxon>Tracheophyta</taxon>
        <taxon>Spermatophyta</taxon>
        <taxon>Magnoliopsida</taxon>
        <taxon>eudicotyledons</taxon>
        <taxon>Gunneridae</taxon>
        <taxon>Pentapetalae</taxon>
        <taxon>asterids</taxon>
        <taxon>campanulids</taxon>
        <taxon>Asterales</taxon>
        <taxon>Asteraceae</taxon>
        <taxon>Asteroideae</taxon>
        <taxon>Heliantheae alliance</taxon>
        <taxon>Tageteae</taxon>
        <taxon>Tagetes</taxon>
    </lineage>
</organism>
<dbReference type="SMART" id="SM00848">
    <property type="entry name" value="Inhibitor_I29"/>
    <property type="match status" value="1"/>
</dbReference>
<dbReference type="SUPFAM" id="SSF54001">
    <property type="entry name" value="Cysteine proteinases"/>
    <property type="match status" value="1"/>
</dbReference>
<dbReference type="EMBL" id="JAUHHV010000005">
    <property type="protein sequence ID" value="KAK1424799.1"/>
    <property type="molecule type" value="Genomic_DNA"/>
</dbReference>
<dbReference type="PRINTS" id="PR00705">
    <property type="entry name" value="PAPAIN"/>
</dbReference>
<keyword evidence="6" id="KW-1015">Disulfide bond</keyword>
<dbReference type="InterPro" id="IPR025660">
    <property type="entry name" value="Pept_his_AS"/>
</dbReference>
<evidence type="ECO:0000313" key="9">
    <source>
        <dbReference type="EMBL" id="KAK1424799.1"/>
    </source>
</evidence>
<dbReference type="GO" id="GO:0008234">
    <property type="term" value="F:cysteine-type peptidase activity"/>
    <property type="evidence" value="ECO:0007669"/>
    <property type="project" value="UniProtKB-KW"/>
</dbReference>
<dbReference type="PROSITE" id="PS00640">
    <property type="entry name" value="THIOL_PROTEASE_ASN"/>
    <property type="match status" value="1"/>
</dbReference>
<name>A0AAD8KKR7_TARER</name>
<comment type="caution">
    <text evidence="9">The sequence shown here is derived from an EMBL/GenBank/DDBJ whole genome shotgun (WGS) entry which is preliminary data.</text>
</comment>
<dbReference type="GO" id="GO:0006508">
    <property type="term" value="P:proteolysis"/>
    <property type="evidence" value="ECO:0007669"/>
    <property type="project" value="UniProtKB-KW"/>
</dbReference>
<keyword evidence="10" id="KW-1185">Reference proteome</keyword>
<keyword evidence="3" id="KW-0732">Signal</keyword>
<dbReference type="SMART" id="SM00645">
    <property type="entry name" value="Pept_C1"/>
    <property type="match status" value="1"/>
</dbReference>
<evidence type="ECO:0000256" key="2">
    <source>
        <dbReference type="ARBA" id="ARBA00022670"/>
    </source>
</evidence>
<keyword evidence="5" id="KW-0788">Thiol protease</keyword>
<evidence type="ECO:0000256" key="5">
    <source>
        <dbReference type="ARBA" id="ARBA00022807"/>
    </source>
</evidence>
<keyword evidence="4" id="KW-0378">Hydrolase</keyword>
<comment type="similarity">
    <text evidence="1">Belongs to the peptidase C1 family.</text>
</comment>
<proteinExistence type="inferred from homology"/>
<dbReference type="InterPro" id="IPR038765">
    <property type="entry name" value="Papain-like_cys_pep_sf"/>
</dbReference>
<evidence type="ECO:0000259" key="7">
    <source>
        <dbReference type="SMART" id="SM00645"/>
    </source>
</evidence>
<dbReference type="InterPro" id="IPR000169">
    <property type="entry name" value="Pept_cys_AS"/>
</dbReference>
<dbReference type="PROSITE" id="PS00639">
    <property type="entry name" value="THIOL_PROTEASE_HIS"/>
    <property type="match status" value="1"/>
</dbReference>
<sequence>MLSTEVASRSLHEASMVEKHEQWMALHGRVYKDAAEKEMRFKIFKANVEHIEAFNNESGKSYKLGVNAFIDLTDEEFRASRTGFKVSSNPRTTSFRYENLTEVPSSVDWRQKGAVTPVKDQGNCGCCWAFAAIAATEGVNQLSTGELISLSEQQLVDCDTNLNRGCNGGNKVEAFKFIIQNGGISTETNYPYKGIDGTCSMTKDTSYVAKITGYEYVPANNEAALLNAVAMQPVSVSIDASGKGFQLYKSGVFTGECGTQLQHAVTVVGYGTDDDGTKYWLVKNSWGTTWGEDGYIRMQRDVGSQEGLCGIAMRASYPTA</sequence>
<dbReference type="Pfam" id="PF08246">
    <property type="entry name" value="Inhibitor_I29"/>
    <property type="match status" value="1"/>
</dbReference>
<keyword evidence="2" id="KW-0645">Protease</keyword>
<evidence type="ECO:0000313" key="10">
    <source>
        <dbReference type="Proteomes" id="UP001229421"/>
    </source>
</evidence>
<protein>
    <submittedName>
        <fullName evidence="9">Uncharacterized protein</fullName>
    </submittedName>
</protein>
<feature type="domain" description="Cathepsin propeptide inhibitor" evidence="8">
    <location>
        <begin position="20"/>
        <end position="77"/>
    </location>
</feature>
<dbReference type="InterPro" id="IPR025661">
    <property type="entry name" value="Pept_asp_AS"/>
</dbReference>
<reference evidence="9" key="1">
    <citation type="journal article" date="2023" name="bioRxiv">
        <title>Improved chromosome-level genome assembly for marigold (Tagetes erecta).</title>
        <authorList>
            <person name="Jiang F."/>
            <person name="Yuan L."/>
            <person name="Wang S."/>
            <person name="Wang H."/>
            <person name="Xu D."/>
            <person name="Wang A."/>
            <person name="Fan W."/>
        </authorList>
    </citation>
    <scope>NUCLEOTIDE SEQUENCE</scope>
    <source>
        <strain evidence="9">WSJ</strain>
        <tissue evidence="9">Leaf</tissue>
    </source>
</reference>
<evidence type="ECO:0000256" key="3">
    <source>
        <dbReference type="ARBA" id="ARBA00022729"/>
    </source>
</evidence>
<dbReference type="AlphaFoldDB" id="A0AAD8KKR7"/>
<gene>
    <name evidence="9" type="ORF">QVD17_20137</name>
</gene>